<keyword evidence="1" id="KW-1133">Transmembrane helix</keyword>
<name>A0A1M6XD86_9FIRM</name>
<proteinExistence type="predicted"/>
<evidence type="ECO:0000256" key="1">
    <source>
        <dbReference type="SAM" id="Phobius"/>
    </source>
</evidence>
<keyword evidence="1" id="KW-0472">Membrane</keyword>
<dbReference type="RefSeq" id="WP_073278554.1">
    <property type="nucleotide sequence ID" value="NZ_FRAC01000022.1"/>
</dbReference>
<gene>
    <name evidence="2" type="ORF">SAMN02745136_03925</name>
</gene>
<dbReference type="OrthoDB" id="2082885at2"/>
<feature type="transmembrane region" description="Helical" evidence="1">
    <location>
        <begin position="31"/>
        <end position="49"/>
    </location>
</feature>
<reference evidence="2 3" key="1">
    <citation type="submission" date="2016-11" db="EMBL/GenBank/DDBJ databases">
        <authorList>
            <person name="Jaros S."/>
            <person name="Januszkiewicz K."/>
            <person name="Wedrychowicz H."/>
        </authorList>
    </citation>
    <scope>NUCLEOTIDE SEQUENCE [LARGE SCALE GENOMIC DNA]</scope>
    <source>
        <strain evidence="2 3">DSM 15929</strain>
    </source>
</reference>
<dbReference type="AlphaFoldDB" id="A0A1M6XD86"/>
<dbReference type="EMBL" id="FRAC01000022">
    <property type="protein sequence ID" value="SHL03891.1"/>
    <property type="molecule type" value="Genomic_DNA"/>
</dbReference>
<evidence type="ECO:0000313" key="2">
    <source>
        <dbReference type="EMBL" id="SHL03891.1"/>
    </source>
</evidence>
<keyword evidence="3" id="KW-1185">Reference proteome</keyword>
<feature type="transmembrane region" description="Helical" evidence="1">
    <location>
        <begin position="61"/>
        <end position="83"/>
    </location>
</feature>
<protein>
    <submittedName>
        <fullName evidence="2">Uncharacterized protein</fullName>
    </submittedName>
</protein>
<dbReference type="Proteomes" id="UP000184386">
    <property type="component" value="Unassembled WGS sequence"/>
</dbReference>
<accession>A0A1M6XD86</accession>
<evidence type="ECO:0000313" key="3">
    <source>
        <dbReference type="Proteomes" id="UP000184386"/>
    </source>
</evidence>
<organism evidence="2 3">
    <name type="scientific">Anaerocolumna jejuensis DSM 15929</name>
    <dbReference type="NCBI Taxonomy" id="1121322"/>
    <lineage>
        <taxon>Bacteria</taxon>
        <taxon>Bacillati</taxon>
        <taxon>Bacillota</taxon>
        <taxon>Clostridia</taxon>
        <taxon>Lachnospirales</taxon>
        <taxon>Lachnospiraceae</taxon>
        <taxon>Anaerocolumna</taxon>
    </lineage>
</organism>
<sequence>MDSYYEQWFREGEKWMAAYRKRVLGMSAGKIIPLTIIALMLVFGGMALLNDGSPQDTMNGVWAGFFLGVFVSLIYLLLLLPGLSSGRMRRNMQRAVSALNTVDGEQELLGRELLLAAKDSSRVLNYEMVGPKSNHTPARFILSPHYVCLWGSSPLVILVRLSDVSEIRSDEEDKRAVNYGTQVSTISKIELHTILFYYKKLGGSSSTEEELADVGMGFFSREIRDRVFAMLQKQQIEGAH</sequence>
<keyword evidence="1" id="KW-0812">Transmembrane</keyword>